<protein>
    <submittedName>
        <fullName evidence="2">Uncharacterized protein</fullName>
    </submittedName>
</protein>
<gene>
    <name evidence="2" type="ORF">BCR37DRAFT_256489</name>
</gene>
<dbReference type="EMBL" id="MCFI01000005">
    <property type="protein sequence ID" value="ORY84991.1"/>
    <property type="molecule type" value="Genomic_DNA"/>
</dbReference>
<dbReference type="GeneID" id="63783277"/>
<reference evidence="2 3" key="1">
    <citation type="submission" date="2016-07" db="EMBL/GenBank/DDBJ databases">
        <title>Pervasive Adenine N6-methylation of Active Genes in Fungi.</title>
        <authorList>
            <consortium name="DOE Joint Genome Institute"/>
            <person name="Mondo S.J."/>
            <person name="Dannebaum R.O."/>
            <person name="Kuo R.C."/>
            <person name="Labutti K."/>
            <person name="Haridas S."/>
            <person name="Kuo A."/>
            <person name="Salamov A."/>
            <person name="Ahrendt S.R."/>
            <person name="Lipzen A."/>
            <person name="Sullivan W."/>
            <person name="Andreopoulos W.B."/>
            <person name="Clum A."/>
            <person name="Lindquist E."/>
            <person name="Daum C."/>
            <person name="Ramamoorthy G.K."/>
            <person name="Gryganskyi A."/>
            <person name="Culley D."/>
            <person name="Magnuson J.K."/>
            <person name="James T.Y."/>
            <person name="O'Malley M.A."/>
            <person name="Stajich J.E."/>
            <person name="Spatafora J.W."/>
            <person name="Visel A."/>
            <person name="Grigoriev I.V."/>
        </authorList>
    </citation>
    <scope>NUCLEOTIDE SEQUENCE [LARGE SCALE GENOMIC DNA]</scope>
    <source>
        <strain evidence="2 3">12-1054</strain>
    </source>
</reference>
<evidence type="ECO:0000256" key="1">
    <source>
        <dbReference type="SAM" id="SignalP"/>
    </source>
</evidence>
<name>A0A1Y2FLZ0_PROLT</name>
<feature type="signal peptide" evidence="1">
    <location>
        <begin position="1"/>
        <end position="25"/>
    </location>
</feature>
<organism evidence="2 3">
    <name type="scientific">Protomyces lactucae-debilis</name>
    <dbReference type="NCBI Taxonomy" id="2754530"/>
    <lineage>
        <taxon>Eukaryota</taxon>
        <taxon>Fungi</taxon>
        <taxon>Dikarya</taxon>
        <taxon>Ascomycota</taxon>
        <taxon>Taphrinomycotina</taxon>
        <taxon>Taphrinomycetes</taxon>
        <taxon>Taphrinales</taxon>
        <taxon>Protomycetaceae</taxon>
        <taxon>Protomyces</taxon>
    </lineage>
</organism>
<keyword evidence="3" id="KW-1185">Reference proteome</keyword>
<comment type="caution">
    <text evidence="2">The sequence shown here is derived from an EMBL/GenBank/DDBJ whole genome shotgun (WGS) entry which is preliminary data.</text>
</comment>
<dbReference type="Proteomes" id="UP000193685">
    <property type="component" value="Unassembled WGS sequence"/>
</dbReference>
<accession>A0A1Y2FLZ0</accession>
<evidence type="ECO:0000313" key="2">
    <source>
        <dbReference type="EMBL" id="ORY84991.1"/>
    </source>
</evidence>
<sequence length="112" mass="11672">MSSWQIGASQFRHLVVVVALNAVEGLGKQAGVVPSTAGTILPSNHASCSLPLPETEQPVGTELATLYLAALVMTVHSLDSEQIDKLMRLLQLPGAGSLLKQSAVANNLQTVA</sequence>
<keyword evidence="1" id="KW-0732">Signal</keyword>
<feature type="chain" id="PRO_5012463429" evidence="1">
    <location>
        <begin position="26"/>
        <end position="112"/>
    </location>
</feature>
<proteinExistence type="predicted"/>
<dbReference type="AlphaFoldDB" id="A0A1Y2FLZ0"/>
<dbReference type="RefSeq" id="XP_040726774.1">
    <property type="nucleotide sequence ID" value="XM_040866678.1"/>
</dbReference>
<evidence type="ECO:0000313" key="3">
    <source>
        <dbReference type="Proteomes" id="UP000193685"/>
    </source>
</evidence>